<dbReference type="OrthoDB" id="328092at2"/>
<name>A0A4Z1AIV4_9LEPT</name>
<sequence length="245" mass="27867">MKSILFIFVLLISFLASCRSLSYKCISEDGCPNNKGKYISRDGHKDIYEGQLAVPPGFNFEIDRLLPHGFGKMTYGPQSPGTYRIREEGEVYEGFWDWNQFKFPRFYGKGTYTWKNGTITEAEWYDDSALAGSLGKRKFPDGTVITGIWDKKSYLCSGDCTNGTGIKTADMGEWYSKGKFVEGNLSEGLKYTPYFVEEGKFSQNQLSSGTITCTSNKDTCVRYIKFYSFNTNKFSSNQIKIIYKD</sequence>
<comment type="caution">
    <text evidence="1">The sequence shown here is derived from an EMBL/GenBank/DDBJ whole genome shotgun (WGS) entry which is preliminary data.</text>
</comment>
<evidence type="ECO:0000313" key="2">
    <source>
        <dbReference type="Proteomes" id="UP000298263"/>
    </source>
</evidence>
<protein>
    <recommendedName>
        <fullName evidence="3">MORN repeat protein</fullName>
    </recommendedName>
</protein>
<accession>A0A4Z1AIV4</accession>
<gene>
    <name evidence="1" type="ORF">EHQ69_08780</name>
</gene>
<dbReference type="PROSITE" id="PS51257">
    <property type="entry name" value="PROKAR_LIPOPROTEIN"/>
    <property type="match status" value="1"/>
</dbReference>
<organism evidence="1 2">
    <name type="scientific">Leptospira congkakensis</name>
    <dbReference type="NCBI Taxonomy" id="2484932"/>
    <lineage>
        <taxon>Bacteria</taxon>
        <taxon>Pseudomonadati</taxon>
        <taxon>Spirochaetota</taxon>
        <taxon>Spirochaetia</taxon>
        <taxon>Leptospirales</taxon>
        <taxon>Leptospiraceae</taxon>
        <taxon>Leptospira</taxon>
    </lineage>
</organism>
<evidence type="ECO:0000313" key="1">
    <source>
        <dbReference type="EMBL" id="TGL92060.1"/>
    </source>
</evidence>
<dbReference type="Proteomes" id="UP000298263">
    <property type="component" value="Unassembled WGS sequence"/>
</dbReference>
<dbReference type="RefSeq" id="WP_135585528.1">
    <property type="nucleotide sequence ID" value="NZ_RQGO01000027.1"/>
</dbReference>
<evidence type="ECO:0008006" key="3">
    <source>
        <dbReference type="Google" id="ProtNLM"/>
    </source>
</evidence>
<dbReference type="AlphaFoldDB" id="A0A4Z1AIV4"/>
<reference evidence="1" key="1">
    <citation type="journal article" date="2019" name="PLoS Negl. Trop. Dis.">
        <title>Revisiting the worldwide diversity of Leptospira species in the environment.</title>
        <authorList>
            <person name="Vincent A.T."/>
            <person name="Schiettekatte O."/>
            <person name="Bourhy P."/>
            <person name="Veyrier F.J."/>
            <person name="Picardeau M."/>
        </authorList>
    </citation>
    <scope>NUCLEOTIDE SEQUENCE [LARGE SCALE GENOMIC DNA]</scope>
    <source>
        <strain evidence="1">201702422</strain>
    </source>
</reference>
<proteinExistence type="predicted"/>
<keyword evidence="2" id="KW-1185">Reference proteome</keyword>
<dbReference type="EMBL" id="RQGP01000020">
    <property type="protein sequence ID" value="TGL92060.1"/>
    <property type="molecule type" value="Genomic_DNA"/>
</dbReference>